<comment type="caution">
    <text evidence="13">The sequence shown here is derived from an EMBL/GenBank/DDBJ whole genome shotgun (WGS) entry which is preliminary data.</text>
</comment>
<comment type="similarity">
    <text evidence="1 9">Belongs to the peptidase S11 family.</text>
</comment>
<dbReference type="InterPro" id="IPR012338">
    <property type="entry name" value="Beta-lactam/transpept-like"/>
</dbReference>
<dbReference type="Pfam" id="PF00768">
    <property type="entry name" value="Peptidase_S11"/>
    <property type="match status" value="1"/>
</dbReference>
<keyword evidence="13" id="KW-0645">Protease</keyword>
<name>A0A931FF22_9ACTN</name>
<dbReference type="GO" id="GO:0009252">
    <property type="term" value="P:peptidoglycan biosynthetic process"/>
    <property type="evidence" value="ECO:0007669"/>
    <property type="project" value="UniProtKB-KW"/>
</dbReference>
<dbReference type="PANTHER" id="PTHR21581:SF33">
    <property type="entry name" value="D-ALANYL-D-ALANINE CARBOXYPEPTIDASE DACB"/>
    <property type="match status" value="1"/>
</dbReference>
<keyword evidence="6" id="KW-0961">Cell wall biogenesis/degradation</keyword>
<feature type="active site" evidence="7">
    <location>
        <position position="413"/>
    </location>
</feature>
<evidence type="ECO:0000313" key="13">
    <source>
        <dbReference type="EMBL" id="MBF9068014.1"/>
    </source>
</evidence>
<dbReference type="GO" id="GO:0008360">
    <property type="term" value="P:regulation of cell shape"/>
    <property type="evidence" value="ECO:0007669"/>
    <property type="project" value="UniProtKB-KW"/>
</dbReference>
<dbReference type="EMBL" id="JADPRT010000003">
    <property type="protein sequence ID" value="MBF9068014.1"/>
    <property type="molecule type" value="Genomic_DNA"/>
</dbReference>
<sequence length="674" mass="68748">MGESPDRSQRTAGAEREPERAGNDPAVPAPDVEPAPEIEEATESSVDMPTRVLRTLDADPEKPEAESTEPEADTETEADTEAEPEAEASEAEEAPEDPEAPEAETDAAEEEAPEAEAEAEADEEAQPEAVEESAEEPTDSVEADEPTADEPVAEDTDEPTADAPADEAPAAEPAAEAPAADEPDDEDETRAMPVFPPPLPPTPPGGSRGPGGAGGGSGAPSPEAVPAGAGAMGTATAVMPSPETTAEAMDILATLSSRPMTPARIALRRIRLWGTLLLALVIVLGTAQLLRPIPTPTLQYTGEQSFTFSGGTPNLQWPTAGQAAVAVPGLGVLGHSGSDNQVPLASVTKVMTAYIVLRDHPLKVGDQGPMVPVDQAAVNDYNTGKPQGESVMKVSVGEPLTEYQALQLLLIPSANNVARLLGRWDAGSDAAFVQKMQSTAAGLGMTKTVYTDPSGLDATTKSTANDQLKLIEAAMQMPVFKEVVSTPSFNAAENGVTPNTNTLVGSNGVVGIKTGTSTAALGNLVWAAEQNVGGSQQLILGAVLSQPATGTGPGQGILAQVLQKSQQLIVSAEGALQSHTVIKKGDVVGYVDDGLGGHTPVVATADVNVIGWSGLSVTMSLQPLTGQSVPHTATAGTTVGNLVVGSGAGAQTIPVALQSALSTPSVGAKLTRLT</sequence>
<dbReference type="GO" id="GO:0009002">
    <property type="term" value="F:serine-type D-Ala-D-Ala carboxypeptidase activity"/>
    <property type="evidence" value="ECO:0007669"/>
    <property type="project" value="InterPro"/>
</dbReference>
<keyword evidence="11" id="KW-1133">Transmembrane helix</keyword>
<feature type="transmembrane region" description="Helical" evidence="11">
    <location>
        <begin position="270"/>
        <end position="290"/>
    </location>
</feature>
<feature type="compositionally biased region" description="Gly residues" evidence="10">
    <location>
        <begin position="206"/>
        <end position="218"/>
    </location>
</feature>
<evidence type="ECO:0000256" key="10">
    <source>
        <dbReference type="SAM" id="MobiDB-lite"/>
    </source>
</evidence>
<dbReference type="GO" id="GO:0006508">
    <property type="term" value="P:proteolysis"/>
    <property type="evidence" value="ECO:0007669"/>
    <property type="project" value="InterPro"/>
</dbReference>
<feature type="active site" description="Proton acceptor" evidence="7">
    <location>
        <position position="349"/>
    </location>
</feature>
<dbReference type="GO" id="GO:0071555">
    <property type="term" value="P:cell wall organization"/>
    <property type="evidence" value="ECO:0007669"/>
    <property type="project" value="UniProtKB-KW"/>
</dbReference>
<organism evidence="13 14">
    <name type="scientific">Streptacidiphilus fuscans</name>
    <dbReference type="NCBI Taxonomy" id="2789292"/>
    <lineage>
        <taxon>Bacteria</taxon>
        <taxon>Bacillati</taxon>
        <taxon>Actinomycetota</taxon>
        <taxon>Actinomycetes</taxon>
        <taxon>Kitasatosporales</taxon>
        <taxon>Streptomycetaceae</taxon>
        <taxon>Streptacidiphilus</taxon>
    </lineage>
</organism>
<dbReference type="InterPro" id="IPR018044">
    <property type="entry name" value="Peptidase_S11"/>
</dbReference>
<feature type="compositionally biased region" description="Low complexity" evidence="10">
    <location>
        <begin position="161"/>
        <end position="178"/>
    </location>
</feature>
<dbReference type="Proteomes" id="UP000657385">
    <property type="component" value="Unassembled WGS sequence"/>
</dbReference>
<feature type="compositionally biased region" description="Pro residues" evidence="10">
    <location>
        <begin position="194"/>
        <end position="204"/>
    </location>
</feature>
<evidence type="ECO:0000256" key="4">
    <source>
        <dbReference type="ARBA" id="ARBA00022960"/>
    </source>
</evidence>
<dbReference type="PRINTS" id="PR00725">
    <property type="entry name" value="DADACBPTASE1"/>
</dbReference>
<feature type="region of interest" description="Disordered" evidence="10">
    <location>
        <begin position="1"/>
        <end position="229"/>
    </location>
</feature>
<feature type="compositionally biased region" description="Acidic residues" evidence="10">
    <location>
        <begin position="179"/>
        <end position="188"/>
    </location>
</feature>
<evidence type="ECO:0000256" key="11">
    <source>
        <dbReference type="SAM" id="Phobius"/>
    </source>
</evidence>
<evidence type="ECO:0000256" key="3">
    <source>
        <dbReference type="ARBA" id="ARBA00022801"/>
    </source>
</evidence>
<dbReference type="PANTHER" id="PTHR21581">
    <property type="entry name" value="D-ALANYL-D-ALANINE CARBOXYPEPTIDASE"/>
    <property type="match status" value="1"/>
</dbReference>
<keyword evidence="2" id="KW-0732">Signal</keyword>
<feature type="binding site" evidence="8">
    <location>
        <position position="513"/>
    </location>
    <ligand>
        <name>substrate</name>
    </ligand>
</feature>
<evidence type="ECO:0000256" key="1">
    <source>
        <dbReference type="ARBA" id="ARBA00007164"/>
    </source>
</evidence>
<dbReference type="InterPro" id="IPR001967">
    <property type="entry name" value="Peptidase_S11_N"/>
</dbReference>
<evidence type="ECO:0000256" key="6">
    <source>
        <dbReference type="ARBA" id="ARBA00023316"/>
    </source>
</evidence>
<feature type="compositionally biased region" description="Low complexity" evidence="10">
    <location>
        <begin position="219"/>
        <end position="229"/>
    </location>
</feature>
<keyword evidence="14" id="KW-1185">Reference proteome</keyword>
<dbReference type="Gene3D" id="3.40.710.10">
    <property type="entry name" value="DD-peptidase/beta-lactamase superfamily"/>
    <property type="match status" value="1"/>
</dbReference>
<dbReference type="AlphaFoldDB" id="A0A931FF22"/>
<evidence type="ECO:0000256" key="7">
    <source>
        <dbReference type="PIRSR" id="PIRSR618044-1"/>
    </source>
</evidence>
<keyword evidence="4" id="KW-0133">Cell shape</keyword>
<keyword evidence="11" id="KW-0472">Membrane</keyword>
<reference evidence="13" key="1">
    <citation type="submission" date="2020-11" db="EMBL/GenBank/DDBJ databases">
        <title>Isolation and identification of active actinomycetes.</title>
        <authorList>
            <person name="Yu B."/>
        </authorList>
    </citation>
    <scope>NUCLEOTIDE SEQUENCE</scope>
    <source>
        <strain evidence="13">NEAU-YB345</strain>
    </source>
</reference>
<accession>A0A931FF22</accession>
<feature type="active site" description="Acyl-ester intermediate" evidence="7">
    <location>
        <position position="346"/>
    </location>
</feature>
<feature type="compositionally biased region" description="Basic and acidic residues" evidence="10">
    <location>
        <begin position="54"/>
        <end position="65"/>
    </location>
</feature>
<proteinExistence type="inferred from homology"/>
<evidence type="ECO:0000256" key="5">
    <source>
        <dbReference type="ARBA" id="ARBA00022984"/>
    </source>
</evidence>
<gene>
    <name evidence="13" type="ORF">I2501_08185</name>
</gene>
<evidence type="ECO:0000256" key="8">
    <source>
        <dbReference type="PIRSR" id="PIRSR618044-2"/>
    </source>
</evidence>
<feature type="compositionally biased region" description="Basic and acidic residues" evidence="10">
    <location>
        <begin position="1"/>
        <end position="22"/>
    </location>
</feature>
<keyword evidence="13" id="KW-0121">Carboxypeptidase</keyword>
<keyword evidence="5" id="KW-0573">Peptidoglycan synthesis</keyword>
<dbReference type="RefSeq" id="WP_196193194.1">
    <property type="nucleotide sequence ID" value="NZ_JADPRT010000003.1"/>
</dbReference>
<evidence type="ECO:0000313" key="14">
    <source>
        <dbReference type="Proteomes" id="UP000657385"/>
    </source>
</evidence>
<evidence type="ECO:0000256" key="9">
    <source>
        <dbReference type="RuleBase" id="RU004016"/>
    </source>
</evidence>
<keyword evidence="11" id="KW-0812">Transmembrane</keyword>
<keyword evidence="3" id="KW-0378">Hydrolase</keyword>
<feature type="domain" description="Peptidase S11 D-alanyl-D-alanine carboxypeptidase A N-terminal" evidence="12">
    <location>
        <begin position="332"/>
        <end position="531"/>
    </location>
</feature>
<evidence type="ECO:0000259" key="12">
    <source>
        <dbReference type="Pfam" id="PF00768"/>
    </source>
</evidence>
<feature type="compositionally biased region" description="Acidic residues" evidence="10">
    <location>
        <begin position="66"/>
        <end position="160"/>
    </location>
</feature>
<dbReference type="SUPFAM" id="SSF56601">
    <property type="entry name" value="beta-lactamase/transpeptidase-like"/>
    <property type="match status" value="1"/>
</dbReference>
<evidence type="ECO:0000256" key="2">
    <source>
        <dbReference type="ARBA" id="ARBA00022729"/>
    </source>
</evidence>
<protein>
    <submittedName>
        <fullName evidence="13">D-alanyl-D-alanine carboxypeptidase</fullName>
    </submittedName>
</protein>